<dbReference type="EMBL" id="BLBS01000020">
    <property type="protein sequence ID" value="GET87395.1"/>
    <property type="molecule type" value="Genomic_DNA"/>
</dbReference>
<keyword evidence="2" id="KW-1185">Reference proteome</keyword>
<name>A0A640KE81_LEITA</name>
<gene>
    <name evidence="1" type="ORF">LtaPh_1604251</name>
</gene>
<protein>
    <submittedName>
        <fullName evidence="1">Uncharacterized protein</fullName>
    </submittedName>
</protein>
<reference evidence="1" key="1">
    <citation type="submission" date="2019-11" db="EMBL/GenBank/DDBJ databases">
        <title>Leishmania tarentolae CDS.</title>
        <authorList>
            <person name="Goto Y."/>
            <person name="Yamagishi J."/>
        </authorList>
    </citation>
    <scope>NUCLEOTIDE SEQUENCE [LARGE SCALE GENOMIC DNA]</scope>
    <source>
        <strain evidence="1">Parrot Tar II</strain>
    </source>
</reference>
<dbReference type="AlphaFoldDB" id="A0A640KE81"/>
<dbReference type="VEuPathDB" id="TriTrypDB:LtaPh_1604251"/>
<comment type="caution">
    <text evidence="1">The sequence shown here is derived from an EMBL/GenBank/DDBJ whole genome shotgun (WGS) entry which is preliminary data.</text>
</comment>
<organism evidence="1 2">
    <name type="scientific">Leishmania tarentolae</name>
    <name type="common">Sauroleishmania tarentolae</name>
    <dbReference type="NCBI Taxonomy" id="5689"/>
    <lineage>
        <taxon>Eukaryota</taxon>
        <taxon>Discoba</taxon>
        <taxon>Euglenozoa</taxon>
        <taxon>Kinetoplastea</taxon>
        <taxon>Metakinetoplastina</taxon>
        <taxon>Trypanosomatida</taxon>
        <taxon>Trypanosomatidae</taxon>
        <taxon>Leishmaniinae</taxon>
        <taxon>Leishmania</taxon>
        <taxon>lizard Leishmania</taxon>
    </lineage>
</organism>
<proteinExistence type="predicted"/>
<evidence type="ECO:0000313" key="1">
    <source>
        <dbReference type="EMBL" id="GET87395.1"/>
    </source>
</evidence>
<dbReference type="Proteomes" id="UP000419144">
    <property type="component" value="Unassembled WGS sequence"/>
</dbReference>
<accession>A0A640KE81</accession>
<sequence>MRALSSPGPTTYLSVLSPQPEAAFTYAASEPRCSPSSSSLLVLSESCIMVFCRGFPRGWLTSPFITFTRSFRAFLSSSRRSYESKPSPWSWPVLAWSSSSEGGGQYVELVTIANIASFAIGSKPEEECAKEADDTAPVDLLADAAGVPPLDAHASSWYMECTSTFCAGTSLVRGRRTVENCLDSSALFVTRTRCDFFFAFFRFSCACFGGIPPTAPCMCGSMFCKCRSAAVALV</sequence>
<evidence type="ECO:0000313" key="2">
    <source>
        <dbReference type="Proteomes" id="UP000419144"/>
    </source>
</evidence>